<sequence>MPIVELAEGIGDVGNYSWDASLITINEQLGDSVTFTISQQLSTETPNYWSIHYEGKSEAQDCDAHTDEEATYGSKFEYTAICHSGKATVNVYLRSDGTSADECDTCGAPLDGDLDFVAYYVQIPCEPECIPEEPECYAGIMAMHKDTGGDSMCEYSSQPFTIEELDETGTNNEVRFSFTNNWPTSSNIELSYDRGDGSGQQCQSLNSLSSGDMYPNTLAAACDPETKTADIEVYVSNNIITHSSSSNKCGVGPGSCSFVYKIPCSTDILCDDVRRLEDNIGDKSGGNDNIEQGFMTEEMKAAGELSEDSDDAPYCVHEDYPCNGDEEKMVYICHYSRQKGYQTFCIPEMDSDILQFDGRNHCGKCDGWNGVELTGQII</sequence>
<protein>
    <submittedName>
        <fullName evidence="1">Uncharacterized protein</fullName>
    </submittedName>
</protein>
<proteinExistence type="predicted"/>
<dbReference type="KEGG" id="fcy:FRACYDRAFT_270588"/>
<evidence type="ECO:0000313" key="1">
    <source>
        <dbReference type="EMBL" id="OEU12311.1"/>
    </source>
</evidence>
<reference evidence="1 2" key="1">
    <citation type="submission" date="2016-09" db="EMBL/GenBank/DDBJ databases">
        <title>Extensive genetic diversity and differential bi-allelic expression allows diatom success in the polar Southern Ocean.</title>
        <authorList>
            <consortium name="DOE Joint Genome Institute"/>
            <person name="Mock T."/>
            <person name="Otillar R.P."/>
            <person name="Strauss J."/>
            <person name="Dupont C."/>
            <person name="Frickenhaus S."/>
            <person name="Maumus F."/>
            <person name="Mcmullan M."/>
            <person name="Sanges R."/>
            <person name="Schmutz J."/>
            <person name="Toseland A."/>
            <person name="Valas R."/>
            <person name="Veluchamy A."/>
            <person name="Ward B.J."/>
            <person name="Allen A."/>
            <person name="Barry K."/>
            <person name="Falciatore A."/>
            <person name="Ferrante M."/>
            <person name="Fortunato A.E."/>
            <person name="Gloeckner G."/>
            <person name="Gruber A."/>
            <person name="Hipkin R."/>
            <person name="Janech M."/>
            <person name="Kroth P."/>
            <person name="Leese F."/>
            <person name="Lindquist E."/>
            <person name="Lyon B.R."/>
            <person name="Martin J."/>
            <person name="Mayer C."/>
            <person name="Parker M."/>
            <person name="Quesneville H."/>
            <person name="Raymond J."/>
            <person name="Uhlig C."/>
            <person name="Valentin K.U."/>
            <person name="Worden A.Z."/>
            <person name="Armbrust E.V."/>
            <person name="Bowler C."/>
            <person name="Green B."/>
            <person name="Moulton V."/>
            <person name="Van Oosterhout C."/>
            <person name="Grigoriev I."/>
        </authorList>
    </citation>
    <scope>NUCLEOTIDE SEQUENCE [LARGE SCALE GENOMIC DNA]</scope>
    <source>
        <strain evidence="1 2">CCMP1102</strain>
    </source>
</reference>
<dbReference type="EMBL" id="KV784365">
    <property type="protein sequence ID" value="OEU12311.1"/>
    <property type="molecule type" value="Genomic_DNA"/>
</dbReference>
<dbReference type="InParanoid" id="A0A1E7F284"/>
<dbReference type="AlphaFoldDB" id="A0A1E7F284"/>
<keyword evidence="2" id="KW-1185">Reference proteome</keyword>
<name>A0A1E7F284_9STRA</name>
<accession>A0A1E7F284</accession>
<gene>
    <name evidence="1" type="ORF">FRACYDRAFT_270588</name>
</gene>
<dbReference type="OrthoDB" id="49654at2759"/>
<dbReference type="Proteomes" id="UP000095751">
    <property type="component" value="Unassembled WGS sequence"/>
</dbReference>
<organism evidence="1 2">
    <name type="scientific">Fragilariopsis cylindrus CCMP1102</name>
    <dbReference type="NCBI Taxonomy" id="635003"/>
    <lineage>
        <taxon>Eukaryota</taxon>
        <taxon>Sar</taxon>
        <taxon>Stramenopiles</taxon>
        <taxon>Ochrophyta</taxon>
        <taxon>Bacillariophyta</taxon>
        <taxon>Bacillariophyceae</taxon>
        <taxon>Bacillariophycidae</taxon>
        <taxon>Bacillariales</taxon>
        <taxon>Bacillariaceae</taxon>
        <taxon>Fragilariopsis</taxon>
    </lineage>
</organism>
<evidence type="ECO:0000313" key="2">
    <source>
        <dbReference type="Proteomes" id="UP000095751"/>
    </source>
</evidence>